<accession>A0A8T0JED7</accession>
<sequence>MLLLLMLFTGTWYASDEINPLGRSSINARNYSRIVVNLRRCLPNMFEVSVNQTLILEDYLSCGIST</sequence>
<feature type="chain" id="PRO_5035940191" evidence="1">
    <location>
        <begin position="17"/>
        <end position="66"/>
    </location>
</feature>
<comment type="caution">
    <text evidence="2">The sequence shown here is derived from an EMBL/GenBank/DDBJ whole genome shotgun (WGS) entry which is preliminary data.</text>
</comment>
<dbReference type="EMBL" id="CM026421">
    <property type="protein sequence ID" value="KAG0593218.1"/>
    <property type="molecule type" value="Genomic_DNA"/>
</dbReference>
<dbReference type="Proteomes" id="UP000822688">
    <property type="component" value="Chromosome 1"/>
</dbReference>
<gene>
    <name evidence="2" type="ORF">KC19_1G312600</name>
</gene>
<feature type="signal peptide" evidence="1">
    <location>
        <begin position="1"/>
        <end position="16"/>
    </location>
</feature>
<organism evidence="2 3">
    <name type="scientific">Ceratodon purpureus</name>
    <name type="common">Fire moss</name>
    <name type="synonym">Dicranum purpureum</name>
    <dbReference type="NCBI Taxonomy" id="3225"/>
    <lineage>
        <taxon>Eukaryota</taxon>
        <taxon>Viridiplantae</taxon>
        <taxon>Streptophyta</taxon>
        <taxon>Embryophyta</taxon>
        <taxon>Bryophyta</taxon>
        <taxon>Bryophytina</taxon>
        <taxon>Bryopsida</taxon>
        <taxon>Dicranidae</taxon>
        <taxon>Pseudoditrichales</taxon>
        <taxon>Ditrichaceae</taxon>
        <taxon>Ceratodon</taxon>
    </lineage>
</organism>
<dbReference type="AlphaFoldDB" id="A0A8T0JED7"/>
<reference evidence="2" key="1">
    <citation type="submission" date="2020-06" db="EMBL/GenBank/DDBJ databases">
        <title>WGS assembly of Ceratodon purpureus strain R40.</title>
        <authorList>
            <person name="Carey S.B."/>
            <person name="Jenkins J."/>
            <person name="Shu S."/>
            <person name="Lovell J.T."/>
            <person name="Sreedasyam A."/>
            <person name="Maumus F."/>
            <person name="Tiley G.P."/>
            <person name="Fernandez-Pozo N."/>
            <person name="Barry K."/>
            <person name="Chen C."/>
            <person name="Wang M."/>
            <person name="Lipzen A."/>
            <person name="Daum C."/>
            <person name="Saski C.A."/>
            <person name="Payton A.C."/>
            <person name="Mcbreen J.C."/>
            <person name="Conrad R.E."/>
            <person name="Kollar L.M."/>
            <person name="Olsson S."/>
            <person name="Huttunen S."/>
            <person name="Landis J.B."/>
            <person name="Wickett N.J."/>
            <person name="Johnson M.G."/>
            <person name="Rensing S.A."/>
            <person name="Grimwood J."/>
            <person name="Schmutz J."/>
            <person name="Mcdaniel S.F."/>
        </authorList>
    </citation>
    <scope>NUCLEOTIDE SEQUENCE</scope>
    <source>
        <strain evidence="2">R40</strain>
    </source>
</reference>
<evidence type="ECO:0000313" key="3">
    <source>
        <dbReference type="Proteomes" id="UP000822688"/>
    </source>
</evidence>
<evidence type="ECO:0000313" key="2">
    <source>
        <dbReference type="EMBL" id="KAG0593218.1"/>
    </source>
</evidence>
<evidence type="ECO:0000256" key="1">
    <source>
        <dbReference type="SAM" id="SignalP"/>
    </source>
</evidence>
<keyword evidence="3" id="KW-1185">Reference proteome</keyword>
<name>A0A8T0JED7_CERPU</name>
<proteinExistence type="predicted"/>
<keyword evidence="1" id="KW-0732">Signal</keyword>
<protein>
    <submittedName>
        <fullName evidence="2">Uncharacterized protein</fullName>
    </submittedName>
</protein>